<sequence>MKQIRSGDRNLRLNYFQTGILCYMFQNDLLFQEGDFENFIKPFTQYMACMNKKNSNLLNIKSFFDWDAYWILKGLLILECMTLQNI</sequence>
<reference evidence="2" key="1">
    <citation type="submission" date="2022-11" db="UniProtKB">
        <authorList>
            <consortium name="WormBaseParasite"/>
        </authorList>
    </citation>
    <scope>IDENTIFICATION</scope>
</reference>
<protein>
    <submittedName>
        <fullName evidence="2">Uncharacterized protein</fullName>
    </submittedName>
</protein>
<dbReference type="Proteomes" id="UP000887574">
    <property type="component" value="Unplaced"/>
</dbReference>
<evidence type="ECO:0000313" key="2">
    <source>
        <dbReference type="WBParaSite" id="jg3542"/>
    </source>
</evidence>
<evidence type="ECO:0000313" key="1">
    <source>
        <dbReference type="Proteomes" id="UP000887574"/>
    </source>
</evidence>
<dbReference type="WBParaSite" id="jg3542">
    <property type="protein sequence ID" value="jg3542"/>
    <property type="gene ID" value="jg3542"/>
</dbReference>
<proteinExistence type="predicted"/>
<organism evidence="1 2">
    <name type="scientific">Ditylenchus dipsaci</name>
    <dbReference type="NCBI Taxonomy" id="166011"/>
    <lineage>
        <taxon>Eukaryota</taxon>
        <taxon>Metazoa</taxon>
        <taxon>Ecdysozoa</taxon>
        <taxon>Nematoda</taxon>
        <taxon>Chromadorea</taxon>
        <taxon>Rhabditida</taxon>
        <taxon>Tylenchina</taxon>
        <taxon>Tylenchomorpha</taxon>
        <taxon>Sphaerularioidea</taxon>
        <taxon>Anguinidae</taxon>
        <taxon>Anguininae</taxon>
        <taxon>Ditylenchus</taxon>
    </lineage>
</organism>
<accession>A0A915E817</accession>
<name>A0A915E817_9BILA</name>
<dbReference type="AlphaFoldDB" id="A0A915E817"/>
<keyword evidence="1" id="KW-1185">Reference proteome</keyword>